<feature type="transmembrane region" description="Helical" evidence="6">
    <location>
        <begin position="219"/>
        <end position="242"/>
    </location>
</feature>
<dbReference type="Gramene" id="EFJ22792">
    <property type="protein sequence ID" value="EFJ22792"/>
    <property type="gene ID" value="SELMODRAFT_443019"/>
</dbReference>
<dbReference type="KEGG" id="smo:SELMODRAFT_443019"/>
<evidence type="ECO:0000259" key="7">
    <source>
        <dbReference type="Pfam" id="PF00892"/>
    </source>
</evidence>
<organism evidence="9">
    <name type="scientific">Selaginella moellendorffii</name>
    <name type="common">Spikemoss</name>
    <dbReference type="NCBI Taxonomy" id="88036"/>
    <lineage>
        <taxon>Eukaryota</taxon>
        <taxon>Viridiplantae</taxon>
        <taxon>Streptophyta</taxon>
        <taxon>Embryophyta</taxon>
        <taxon>Tracheophyta</taxon>
        <taxon>Lycopodiopsida</taxon>
        <taxon>Selaginellales</taxon>
        <taxon>Selaginellaceae</taxon>
        <taxon>Selaginella</taxon>
    </lineage>
</organism>
<accession>D8RXS7</accession>
<feature type="transmembrane region" description="Helical" evidence="6">
    <location>
        <begin position="310"/>
        <end position="328"/>
    </location>
</feature>
<feature type="transmembrane region" description="Helical" evidence="6">
    <location>
        <begin position="36"/>
        <end position="58"/>
    </location>
</feature>
<comment type="subcellular location">
    <subcellularLocation>
        <location evidence="1 6">Membrane</location>
        <topology evidence="1 6">Multi-pass membrane protein</topology>
    </subcellularLocation>
</comment>
<feature type="transmembrane region" description="Helical" evidence="6">
    <location>
        <begin position="70"/>
        <end position="93"/>
    </location>
</feature>
<dbReference type="InterPro" id="IPR000620">
    <property type="entry name" value="EamA_dom"/>
</dbReference>
<proteinExistence type="inferred from homology"/>
<dbReference type="InterPro" id="IPR030184">
    <property type="entry name" value="WAT1-related"/>
</dbReference>
<keyword evidence="3 6" id="KW-0812">Transmembrane</keyword>
<comment type="similarity">
    <text evidence="2 6">Belongs to the drug/metabolite transporter (DMT) superfamily. Plant drug/metabolite exporter (P-DME) (TC 2.A.7.4) family.</text>
</comment>
<dbReference type="SUPFAM" id="SSF103481">
    <property type="entry name" value="Multidrug resistance efflux transporter EmrE"/>
    <property type="match status" value="2"/>
</dbReference>
<name>D8RXS7_SELML</name>
<feature type="transmembrane region" description="Helical" evidence="6">
    <location>
        <begin position="254"/>
        <end position="272"/>
    </location>
</feature>
<evidence type="ECO:0000256" key="5">
    <source>
        <dbReference type="ARBA" id="ARBA00023136"/>
    </source>
</evidence>
<protein>
    <recommendedName>
        <fullName evidence="6">WAT1-related protein</fullName>
    </recommendedName>
</protein>
<feature type="domain" description="EamA" evidence="7">
    <location>
        <begin position="8"/>
        <end position="148"/>
    </location>
</feature>
<sequence length="349" mass="37937">MERRLWIAHLCLAIVQLDYGVYHVLTKFALTTGANQVVFCVFRDLIALAILAPLAFFYERRSRTRVSSRLLFHFFVLGLSGIFGNQLLFLLGLNLTSPSYAAAVQPAIPVFTFVLALANGTETLNWTGYDTLAKVGGVFLSVCGALLMALYKGPLLFGRTEHLHHGGTIVGVSLLQRISSATGAENWQLGILCLLGNCFLMALYIAYQAPVLAKYPFGLTVTAYSYLFGTLLMAFTGVLAVGDTTQWLFNQVEGYAVLYAGIFASAINYVLLTWSNGVVGPSLVALYMPLQPLASSTLACVFLRSPLFLGSVLGGLLIVAGLLLVTWGKAVSERERERESQKPLLESEA</sequence>
<feature type="transmembrane region" description="Helical" evidence="6">
    <location>
        <begin position="131"/>
        <end position="151"/>
    </location>
</feature>
<feature type="transmembrane region" description="Helical" evidence="6">
    <location>
        <begin position="99"/>
        <end position="119"/>
    </location>
</feature>
<dbReference type="HOGENOM" id="CLU_025359_1_2_1"/>
<dbReference type="Pfam" id="PF00892">
    <property type="entry name" value="EamA"/>
    <property type="match status" value="2"/>
</dbReference>
<dbReference type="GO" id="GO:0005886">
    <property type="term" value="C:plasma membrane"/>
    <property type="evidence" value="ECO:0000318"/>
    <property type="project" value="GO_Central"/>
</dbReference>
<dbReference type="InterPro" id="IPR037185">
    <property type="entry name" value="EmrE-like"/>
</dbReference>
<evidence type="ECO:0000256" key="3">
    <source>
        <dbReference type="ARBA" id="ARBA00022692"/>
    </source>
</evidence>
<evidence type="ECO:0000313" key="8">
    <source>
        <dbReference type="EMBL" id="EFJ22792.1"/>
    </source>
</evidence>
<keyword evidence="5 6" id="KW-0472">Membrane</keyword>
<feature type="domain" description="EamA" evidence="7">
    <location>
        <begin position="189"/>
        <end position="326"/>
    </location>
</feature>
<evidence type="ECO:0000256" key="2">
    <source>
        <dbReference type="ARBA" id="ARBA00007635"/>
    </source>
</evidence>
<dbReference type="EMBL" id="GL377594">
    <property type="protein sequence ID" value="EFJ22792.1"/>
    <property type="molecule type" value="Genomic_DNA"/>
</dbReference>
<dbReference type="OMA" id="VMPAMSQ"/>
<feature type="transmembrane region" description="Helical" evidence="6">
    <location>
        <begin position="284"/>
        <end position="304"/>
    </location>
</feature>
<dbReference type="PANTHER" id="PTHR31218">
    <property type="entry name" value="WAT1-RELATED PROTEIN"/>
    <property type="match status" value="1"/>
</dbReference>
<evidence type="ECO:0000256" key="4">
    <source>
        <dbReference type="ARBA" id="ARBA00022989"/>
    </source>
</evidence>
<dbReference type="Proteomes" id="UP000001514">
    <property type="component" value="Unassembled WGS sequence"/>
</dbReference>
<evidence type="ECO:0000256" key="1">
    <source>
        <dbReference type="ARBA" id="ARBA00004141"/>
    </source>
</evidence>
<keyword evidence="9" id="KW-1185">Reference proteome</keyword>
<dbReference type="AlphaFoldDB" id="D8RXS7"/>
<dbReference type="eggNOG" id="ENOG502QUHA">
    <property type="taxonomic scope" value="Eukaryota"/>
</dbReference>
<dbReference type="InParanoid" id="D8RXS7"/>
<evidence type="ECO:0000313" key="9">
    <source>
        <dbReference type="Proteomes" id="UP000001514"/>
    </source>
</evidence>
<dbReference type="OrthoDB" id="1728340at2759"/>
<keyword evidence="4 6" id="KW-1133">Transmembrane helix</keyword>
<gene>
    <name evidence="8" type="ORF">SELMODRAFT_443019</name>
</gene>
<evidence type="ECO:0000256" key="6">
    <source>
        <dbReference type="RuleBase" id="RU363077"/>
    </source>
</evidence>
<feature type="transmembrane region" description="Helical" evidence="6">
    <location>
        <begin position="187"/>
        <end position="207"/>
    </location>
</feature>
<dbReference type="GO" id="GO:0022857">
    <property type="term" value="F:transmembrane transporter activity"/>
    <property type="evidence" value="ECO:0007669"/>
    <property type="project" value="InterPro"/>
</dbReference>
<reference evidence="8 9" key="1">
    <citation type="journal article" date="2011" name="Science">
        <title>The Selaginella genome identifies genetic changes associated with the evolution of vascular plants.</title>
        <authorList>
            <person name="Banks J.A."/>
            <person name="Nishiyama T."/>
            <person name="Hasebe M."/>
            <person name="Bowman J.L."/>
            <person name="Gribskov M."/>
            <person name="dePamphilis C."/>
            <person name="Albert V.A."/>
            <person name="Aono N."/>
            <person name="Aoyama T."/>
            <person name="Ambrose B.A."/>
            <person name="Ashton N.W."/>
            <person name="Axtell M.J."/>
            <person name="Barker E."/>
            <person name="Barker M.S."/>
            <person name="Bennetzen J.L."/>
            <person name="Bonawitz N.D."/>
            <person name="Chapple C."/>
            <person name="Cheng C."/>
            <person name="Correa L.G."/>
            <person name="Dacre M."/>
            <person name="DeBarry J."/>
            <person name="Dreyer I."/>
            <person name="Elias M."/>
            <person name="Engstrom E.M."/>
            <person name="Estelle M."/>
            <person name="Feng L."/>
            <person name="Finet C."/>
            <person name="Floyd S.K."/>
            <person name="Frommer W.B."/>
            <person name="Fujita T."/>
            <person name="Gramzow L."/>
            <person name="Gutensohn M."/>
            <person name="Harholt J."/>
            <person name="Hattori M."/>
            <person name="Heyl A."/>
            <person name="Hirai T."/>
            <person name="Hiwatashi Y."/>
            <person name="Ishikawa M."/>
            <person name="Iwata M."/>
            <person name="Karol K.G."/>
            <person name="Koehler B."/>
            <person name="Kolukisaoglu U."/>
            <person name="Kubo M."/>
            <person name="Kurata T."/>
            <person name="Lalonde S."/>
            <person name="Li K."/>
            <person name="Li Y."/>
            <person name="Litt A."/>
            <person name="Lyons E."/>
            <person name="Manning G."/>
            <person name="Maruyama T."/>
            <person name="Michael T.P."/>
            <person name="Mikami K."/>
            <person name="Miyazaki S."/>
            <person name="Morinaga S."/>
            <person name="Murata T."/>
            <person name="Mueller-Roeber B."/>
            <person name="Nelson D.R."/>
            <person name="Obara M."/>
            <person name="Oguri Y."/>
            <person name="Olmstead R.G."/>
            <person name="Onodera N."/>
            <person name="Petersen B.L."/>
            <person name="Pils B."/>
            <person name="Prigge M."/>
            <person name="Rensing S.A."/>
            <person name="Riano-Pachon D.M."/>
            <person name="Roberts A.W."/>
            <person name="Sato Y."/>
            <person name="Scheller H.V."/>
            <person name="Schulz B."/>
            <person name="Schulz C."/>
            <person name="Shakirov E.V."/>
            <person name="Shibagaki N."/>
            <person name="Shinohara N."/>
            <person name="Shippen D.E."/>
            <person name="Soerensen I."/>
            <person name="Sotooka R."/>
            <person name="Sugimoto N."/>
            <person name="Sugita M."/>
            <person name="Sumikawa N."/>
            <person name="Tanurdzic M."/>
            <person name="Theissen G."/>
            <person name="Ulvskov P."/>
            <person name="Wakazuki S."/>
            <person name="Weng J.K."/>
            <person name="Willats W.W."/>
            <person name="Wipf D."/>
            <person name="Wolf P.G."/>
            <person name="Yang L."/>
            <person name="Zimmer A.D."/>
            <person name="Zhu Q."/>
            <person name="Mitros T."/>
            <person name="Hellsten U."/>
            <person name="Loque D."/>
            <person name="Otillar R."/>
            <person name="Salamov A."/>
            <person name="Schmutz J."/>
            <person name="Shapiro H."/>
            <person name="Lindquist E."/>
            <person name="Lucas S."/>
            <person name="Rokhsar D."/>
            <person name="Grigoriev I.V."/>
        </authorList>
    </citation>
    <scope>NUCLEOTIDE SEQUENCE [LARGE SCALE GENOMIC DNA]</scope>
</reference>